<dbReference type="GeneID" id="301336959"/>
<name>A0A640TVB4_STRNI</name>
<evidence type="ECO:0000313" key="2">
    <source>
        <dbReference type="EMBL" id="GFE27094.1"/>
    </source>
</evidence>
<feature type="domain" description="EF-hand" evidence="1">
    <location>
        <begin position="54"/>
        <end position="89"/>
    </location>
</feature>
<dbReference type="Proteomes" id="UP000429552">
    <property type="component" value="Unassembled WGS sequence"/>
</dbReference>
<dbReference type="GO" id="GO:0005509">
    <property type="term" value="F:calcium ion binding"/>
    <property type="evidence" value="ECO:0007669"/>
    <property type="project" value="InterPro"/>
</dbReference>
<feature type="domain" description="EF-hand" evidence="1">
    <location>
        <begin position="4"/>
        <end position="39"/>
    </location>
</feature>
<dbReference type="Pfam" id="PF13202">
    <property type="entry name" value="EF-hand_5"/>
    <property type="match status" value="1"/>
</dbReference>
<dbReference type="PROSITE" id="PS00018">
    <property type="entry name" value="EF_HAND_1"/>
    <property type="match status" value="3"/>
</dbReference>
<dbReference type="Proteomes" id="UP001210169">
    <property type="component" value="Chromosome"/>
</dbReference>
<dbReference type="AlphaFoldDB" id="A0A640TVB4"/>
<dbReference type="RefSeq" id="WP_148589464.1">
    <property type="nucleotide sequence ID" value="NZ_BLIP01000003.1"/>
</dbReference>
<sequence length="176" mass="19201">MGALLDQKYEKLFSLLDVNGDGVIAEEDFELMAARVLTASSEERTAKGEKYADAMMNYWRALRETADADGDGRIDKDEFRQALRQVSVNFDTLVGPLYQAGFHLADRDDDGLVGREDFVTVLAAIGVPAAEAGATFDGLTEPDGQLTKDQLMTSAAQYYRNEEPAGTPSHLLFGAL</sequence>
<dbReference type="InterPro" id="IPR011992">
    <property type="entry name" value="EF-hand-dom_pair"/>
</dbReference>
<reference evidence="2 4" key="1">
    <citation type="submission" date="2019-12" db="EMBL/GenBank/DDBJ databases">
        <title>Whole genome shotgun sequence of Streptomyces libani subsp. libani NBRC 13452.</title>
        <authorList>
            <person name="Ichikawa N."/>
            <person name="Kimura A."/>
            <person name="Kitahashi Y."/>
            <person name="Komaki H."/>
            <person name="Tamura T."/>
        </authorList>
    </citation>
    <scope>NUCLEOTIDE SEQUENCE [LARGE SCALE GENOMIC DNA]</scope>
    <source>
        <strain evidence="2 4">NBRC 13452</strain>
    </source>
</reference>
<dbReference type="InterPro" id="IPR018247">
    <property type="entry name" value="EF_Hand_1_Ca_BS"/>
</dbReference>
<feature type="domain" description="EF-hand" evidence="1">
    <location>
        <begin position="102"/>
        <end position="128"/>
    </location>
</feature>
<evidence type="ECO:0000313" key="3">
    <source>
        <dbReference type="EMBL" id="WAU09060.1"/>
    </source>
</evidence>
<dbReference type="PROSITE" id="PS50222">
    <property type="entry name" value="EF_HAND_2"/>
    <property type="match status" value="3"/>
</dbReference>
<dbReference type="CDD" id="cd00051">
    <property type="entry name" value="EFh"/>
    <property type="match status" value="1"/>
</dbReference>
<evidence type="ECO:0000313" key="4">
    <source>
        <dbReference type="Proteomes" id="UP000429552"/>
    </source>
</evidence>
<dbReference type="InterPro" id="IPR002048">
    <property type="entry name" value="EF_hand_dom"/>
</dbReference>
<reference evidence="3 5" key="2">
    <citation type="submission" date="2022-12" db="EMBL/GenBank/DDBJ databases">
        <authorList>
            <person name="Ruckert C."/>
            <person name="Busche T."/>
            <person name="Kalinowski J."/>
            <person name="Wittmann C."/>
        </authorList>
    </citation>
    <scope>NUCLEOTIDE SEQUENCE [LARGE SCALE GENOMIC DNA]</scope>
    <source>
        <strain evidence="3 5">DSM 40276</strain>
    </source>
</reference>
<keyword evidence="5" id="KW-1185">Reference proteome</keyword>
<dbReference type="SMART" id="SM00054">
    <property type="entry name" value="EFh"/>
    <property type="match status" value="3"/>
</dbReference>
<dbReference type="SUPFAM" id="SSF47473">
    <property type="entry name" value="EF-hand"/>
    <property type="match status" value="1"/>
</dbReference>
<proteinExistence type="predicted"/>
<dbReference type="Gene3D" id="1.10.238.10">
    <property type="entry name" value="EF-hand"/>
    <property type="match status" value="1"/>
</dbReference>
<accession>A0A640TVB4</accession>
<evidence type="ECO:0000259" key="1">
    <source>
        <dbReference type="PROSITE" id="PS50222"/>
    </source>
</evidence>
<protein>
    <submittedName>
        <fullName evidence="2">Calcium sensor EFh</fullName>
    </submittedName>
    <submittedName>
        <fullName evidence="3">EF-hand domain-containing protein</fullName>
    </submittedName>
</protein>
<organism evidence="2 4">
    <name type="scientific">Streptomyces nigrescens</name>
    <dbReference type="NCBI Taxonomy" id="1920"/>
    <lineage>
        <taxon>Bacteria</taxon>
        <taxon>Bacillati</taxon>
        <taxon>Actinomycetota</taxon>
        <taxon>Actinomycetes</taxon>
        <taxon>Kitasatosporales</taxon>
        <taxon>Streptomycetaceae</taxon>
        <taxon>Streptomyces</taxon>
    </lineage>
</organism>
<evidence type="ECO:0000313" key="5">
    <source>
        <dbReference type="Proteomes" id="UP001210169"/>
    </source>
</evidence>
<dbReference type="EMBL" id="CP114203">
    <property type="protein sequence ID" value="WAU09060.1"/>
    <property type="molecule type" value="Genomic_DNA"/>
</dbReference>
<gene>
    <name evidence="2" type="ORF">Sliba_75470</name>
    <name evidence="3" type="ORF">STRNI_007817</name>
</gene>
<dbReference type="Pfam" id="PF13499">
    <property type="entry name" value="EF-hand_7"/>
    <property type="match status" value="1"/>
</dbReference>
<dbReference type="EMBL" id="BLIP01000003">
    <property type="protein sequence ID" value="GFE27094.1"/>
    <property type="molecule type" value="Genomic_DNA"/>
</dbReference>